<accession>A0A328BJB2</accession>
<dbReference type="OrthoDB" id="7211089at2"/>
<keyword evidence="2" id="KW-1185">Reference proteome</keyword>
<dbReference type="AlphaFoldDB" id="A0A328BJB2"/>
<evidence type="ECO:0000313" key="1">
    <source>
        <dbReference type="EMBL" id="RAK67400.1"/>
    </source>
</evidence>
<proteinExistence type="predicted"/>
<organism evidence="1 2">
    <name type="scientific">Phenylobacterium kunshanense</name>
    <dbReference type="NCBI Taxonomy" id="1445034"/>
    <lineage>
        <taxon>Bacteria</taxon>
        <taxon>Pseudomonadati</taxon>
        <taxon>Pseudomonadota</taxon>
        <taxon>Alphaproteobacteria</taxon>
        <taxon>Caulobacterales</taxon>
        <taxon>Caulobacteraceae</taxon>
        <taxon>Phenylobacterium</taxon>
    </lineage>
</organism>
<dbReference type="Proteomes" id="UP000249524">
    <property type="component" value="Unassembled WGS sequence"/>
</dbReference>
<protein>
    <submittedName>
        <fullName evidence="1">Uncharacterized protein</fullName>
    </submittedName>
</protein>
<comment type="caution">
    <text evidence="1">The sequence shown here is derived from an EMBL/GenBank/DDBJ whole genome shotgun (WGS) entry which is preliminary data.</text>
</comment>
<dbReference type="RefSeq" id="WP_111275011.1">
    <property type="nucleotide sequence ID" value="NZ_QFYS01000002.1"/>
</dbReference>
<evidence type="ECO:0000313" key="2">
    <source>
        <dbReference type="Proteomes" id="UP000249524"/>
    </source>
</evidence>
<reference evidence="1 2" key="1">
    <citation type="submission" date="2018-05" db="EMBL/GenBank/DDBJ databases">
        <authorList>
            <person name="Lanie J.A."/>
            <person name="Ng W.-L."/>
            <person name="Kazmierczak K.M."/>
            <person name="Andrzejewski T.M."/>
            <person name="Davidsen T.M."/>
            <person name="Wayne K.J."/>
            <person name="Tettelin H."/>
            <person name="Glass J.I."/>
            <person name="Rusch D."/>
            <person name="Podicherti R."/>
            <person name="Tsui H.-C.T."/>
            <person name="Winkler M.E."/>
        </authorList>
    </citation>
    <scope>NUCLEOTIDE SEQUENCE [LARGE SCALE GENOMIC DNA]</scope>
    <source>
        <strain evidence="1 2">BUT-10</strain>
    </source>
</reference>
<dbReference type="EMBL" id="QFYS01000002">
    <property type="protein sequence ID" value="RAK67400.1"/>
    <property type="molecule type" value="Genomic_DNA"/>
</dbReference>
<gene>
    <name evidence="1" type="ORF">DJ019_05610</name>
</gene>
<sequence length="121" mass="12685">MADDADIPIEPAREALDLVSEAEARLDELGPGFDAPGLTGLRTLISGYPDMGAPGAGEVVASLFTLLGRFLAGGRCDTEAILVHLKSWRLLLAAPPSPEGEARLMAGLKAIRDLYQEAEAA</sequence>
<name>A0A328BJB2_9CAUL</name>